<sequence>MSQSDKALRICTLTNTITSRIYPGSNWARYVCLATRYTARKTEFAIHVQAAFDFIYRPKLSISFPMTVGFYFEEQTFNIPGRTIGQSSGHESIDVDTFSRKQRGNQLMTQKPDEIWD</sequence>
<evidence type="ECO:0000313" key="2">
    <source>
        <dbReference type="EMBL" id="EWG49902.1"/>
    </source>
</evidence>
<dbReference type="AlphaFoldDB" id="W7MZT5"/>
<dbReference type="KEGG" id="fvr:FVEG_09265"/>
<organism evidence="2 3">
    <name type="scientific">Gibberella moniliformis (strain M3125 / FGSC 7600)</name>
    <name type="common">Maize ear and stalk rot fungus</name>
    <name type="synonym">Fusarium verticillioides</name>
    <dbReference type="NCBI Taxonomy" id="334819"/>
    <lineage>
        <taxon>Eukaryota</taxon>
        <taxon>Fungi</taxon>
        <taxon>Dikarya</taxon>
        <taxon>Ascomycota</taxon>
        <taxon>Pezizomycotina</taxon>
        <taxon>Sordariomycetes</taxon>
        <taxon>Hypocreomycetidae</taxon>
        <taxon>Hypocreales</taxon>
        <taxon>Nectriaceae</taxon>
        <taxon>Fusarium</taxon>
        <taxon>Fusarium fujikuroi species complex</taxon>
    </lineage>
</organism>
<dbReference type="GeneID" id="30066935"/>
<name>W7MZT5_GIBM7</name>
<feature type="region of interest" description="Disordered" evidence="1">
    <location>
        <begin position="82"/>
        <end position="117"/>
    </location>
</feature>
<gene>
    <name evidence="2" type="ORF">FVEG_09265</name>
</gene>
<accession>W7MZT5</accession>
<dbReference type="RefSeq" id="XP_018756093.1">
    <property type="nucleotide sequence ID" value="XM_018898247.1"/>
</dbReference>
<dbReference type="EMBL" id="CM000582">
    <property type="protein sequence ID" value="EWG49902.1"/>
    <property type="molecule type" value="Genomic_DNA"/>
</dbReference>
<evidence type="ECO:0000313" key="3">
    <source>
        <dbReference type="Proteomes" id="UP000009096"/>
    </source>
</evidence>
<dbReference type="HOGENOM" id="CLU_2085035_0_0_1"/>
<protein>
    <submittedName>
        <fullName evidence="2">Uncharacterized protein</fullName>
    </submittedName>
</protein>
<dbReference type="VEuPathDB" id="FungiDB:FVEG_09265"/>
<dbReference type="EMBL" id="DS022253">
    <property type="protein sequence ID" value="EWG49902.1"/>
    <property type="molecule type" value="Genomic_DNA"/>
</dbReference>
<proteinExistence type="predicted"/>
<evidence type="ECO:0000256" key="1">
    <source>
        <dbReference type="SAM" id="MobiDB-lite"/>
    </source>
</evidence>
<reference evidence="2 3" key="1">
    <citation type="journal article" date="2010" name="Nature">
        <title>Comparative genomics reveals mobile pathogenicity chromosomes in Fusarium.</title>
        <authorList>
            <person name="Ma L.J."/>
            <person name="van der Does H.C."/>
            <person name="Borkovich K.A."/>
            <person name="Coleman J.J."/>
            <person name="Daboussi M.J."/>
            <person name="Di Pietro A."/>
            <person name="Dufresne M."/>
            <person name="Freitag M."/>
            <person name="Grabherr M."/>
            <person name="Henrissat B."/>
            <person name="Houterman P.M."/>
            <person name="Kang S."/>
            <person name="Shim W.B."/>
            <person name="Woloshuk C."/>
            <person name="Xie X."/>
            <person name="Xu J.R."/>
            <person name="Antoniw J."/>
            <person name="Baker S.E."/>
            <person name="Bluhm B.H."/>
            <person name="Breakspear A."/>
            <person name="Brown D.W."/>
            <person name="Butchko R.A."/>
            <person name="Chapman S."/>
            <person name="Coulson R."/>
            <person name="Coutinho P.M."/>
            <person name="Danchin E.G."/>
            <person name="Diener A."/>
            <person name="Gale L.R."/>
            <person name="Gardiner D.M."/>
            <person name="Goff S."/>
            <person name="Hammond-Kosack K.E."/>
            <person name="Hilburn K."/>
            <person name="Hua-Van A."/>
            <person name="Jonkers W."/>
            <person name="Kazan K."/>
            <person name="Kodira C.D."/>
            <person name="Koehrsen M."/>
            <person name="Kumar L."/>
            <person name="Lee Y.H."/>
            <person name="Li L."/>
            <person name="Manners J.M."/>
            <person name="Miranda-Saavedra D."/>
            <person name="Mukherjee M."/>
            <person name="Park G."/>
            <person name="Park J."/>
            <person name="Park S.Y."/>
            <person name="Proctor R.H."/>
            <person name="Regev A."/>
            <person name="Ruiz-Roldan M.C."/>
            <person name="Sain D."/>
            <person name="Sakthikumar S."/>
            <person name="Sykes S."/>
            <person name="Schwartz D.C."/>
            <person name="Turgeon B.G."/>
            <person name="Wapinski I."/>
            <person name="Yoder O."/>
            <person name="Young S."/>
            <person name="Zeng Q."/>
            <person name="Zhou S."/>
            <person name="Galagan J."/>
            <person name="Cuomo C.A."/>
            <person name="Kistler H.C."/>
            <person name="Rep M."/>
        </authorList>
    </citation>
    <scope>NUCLEOTIDE SEQUENCE [LARGE SCALE GENOMIC DNA]</scope>
    <source>
        <strain evidence="3">M3125 / FGSC 7600</strain>
    </source>
</reference>
<dbReference type="Proteomes" id="UP000009096">
    <property type="component" value="Chromosome 5"/>
</dbReference>
<keyword evidence="3" id="KW-1185">Reference proteome</keyword>